<evidence type="ECO:0000256" key="1">
    <source>
        <dbReference type="ARBA" id="ARBA00000799"/>
    </source>
</evidence>
<evidence type="ECO:0000256" key="5">
    <source>
        <dbReference type="ARBA" id="ARBA00041564"/>
    </source>
</evidence>
<dbReference type="PANTHER" id="PTHR42839">
    <property type="entry name" value="ISOCHORISMATE SYNTHASE ENTC"/>
    <property type="match status" value="1"/>
</dbReference>
<dbReference type="AlphaFoldDB" id="A0A0R1VRC5"/>
<dbReference type="Gene3D" id="3.60.120.10">
    <property type="entry name" value="Anthranilate synthase"/>
    <property type="match status" value="1"/>
</dbReference>
<gene>
    <name evidence="7" type="ORF">FC89_GL000572</name>
</gene>
<reference evidence="7 8" key="1">
    <citation type="journal article" date="2015" name="Genome Announc.">
        <title>Expanding the biotechnology potential of lactobacilli through comparative genomics of 213 strains and associated genera.</title>
        <authorList>
            <person name="Sun Z."/>
            <person name="Harris H.M."/>
            <person name="McCann A."/>
            <person name="Guo C."/>
            <person name="Argimon S."/>
            <person name="Zhang W."/>
            <person name="Yang X."/>
            <person name="Jeffery I.B."/>
            <person name="Cooney J.C."/>
            <person name="Kagawa T.F."/>
            <person name="Liu W."/>
            <person name="Song Y."/>
            <person name="Salvetti E."/>
            <person name="Wrobel A."/>
            <person name="Rasinkangas P."/>
            <person name="Parkhill J."/>
            <person name="Rea M.C."/>
            <person name="O'Sullivan O."/>
            <person name="Ritari J."/>
            <person name="Douillard F.P."/>
            <person name="Paul Ross R."/>
            <person name="Yang R."/>
            <person name="Briner A.E."/>
            <person name="Felis G.E."/>
            <person name="de Vos W.M."/>
            <person name="Barrangou R."/>
            <person name="Klaenhammer T.R."/>
            <person name="Caufield P.W."/>
            <person name="Cui Y."/>
            <person name="Zhang H."/>
            <person name="O'Toole P.W."/>
        </authorList>
    </citation>
    <scope>NUCLEOTIDE SEQUENCE [LARGE SCALE GENOMIC DNA]</scope>
    <source>
        <strain evidence="7 8">DSM 18630</strain>
    </source>
</reference>
<dbReference type="GeneID" id="98318606"/>
<dbReference type="InterPro" id="IPR004561">
    <property type="entry name" value="IsoChor_synthase"/>
</dbReference>
<evidence type="ECO:0000256" key="4">
    <source>
        <dbReference type="ARBA" id="ARBA00023235"/>
    </source>
</evidence>
<sequence>MKTILNYQIQVLPKLNVTQIGWLLDHFDPAFVFYDWENATLKLCLGAVAECFPAASQRQNQFVTVEKWYQELKQQLKLKNSGPVPLVVGSFLFDPLQNKSATWSKLARGYFFLPQLTIYQTAEQTVAVSCASDSVTCQQQLLQLQQLLGSAVTTTESVGLINVTETQIAAWQRAVQTAITAIQTKQLEKVVLARMITAGLTTRLTAAEIWQRLAPIKQQNYQFLLKYREQIFISLTPEKLVEFQPEQIRLDALAGTIERGTQKEQTQLLGQQLLQSTKNRQEHQIVVSAITNRLTQLKLAVKHPTEPQILVTGSVQHLYTPITAKGKFDPLNILARLHPTPALGGQPQQAALEFIRKYEGWERGLFGGPTGWLDFAGKGKFVVAIRSALLDGQRAHLFAGAGIVAASDYHQETVETQNKMQPMLNLLKGKNKYE</sequence>
<keyword evidence="4" id="KW-0413">Isomerase</keyword>
<accession>A0A0R1VRC5</accession>
<evidence type="ECO:0000259" key="6">
    <source>
        <dbReference type="Pfam" id="PF00425"/>
    </source>
</evidence>
<dbReference type="EC" id="5.4.4.2" evidence="3"/>
<dbReference type="InterPro" id="IPR005801">
    <property type="entry name" value="ADC_synthase"/>
</dbReference>
<dbReference type="Pfam" id="PF00425">
    <property type="entry name" value="Chorismate_bind"/>
    <property type="match status" value="1"/>
</dbReference>
<dbReference type="EMBL" id="AZGB01000015">
    <property type="protein sequence ID" value="KRM06427.1"/>
    <property type="molecule type" value="Genomic_DNA"/>
</dbReference>
<evidence type="ECO:0000256" key="3">
    <source>
        <dbReference type="ARBA" id="ARBA00012824"/>
    </source>
</evidence>
<comment type="catalytic activity">
    <reaction evidence="1">
        <text>chorismate = isochorismate</text>
        <dbReference type="Rhea" id="RHEA:18985"/>
        <dbReference type="ChEBI" id="CHEBI:29748"/>
        <dbReference type="ChEBI" id="CHEBI:29780"/>
        <dbReference type="EC" id="5.4.4.2"/>
    </reaction>
</comment>
<proteinExistence type="inferred from homology"/>
<dbReference type="Proteomes" id="UP000051451">
    <property type="component" value="Unassembled WGS sequence"/>
</dbReference>
<dbReference type="InterPro" id="IPR015890">
    <property type="entry name" value="Chorismate_C"/>
</dbReference>
<dbReference type="RefSeq" id="WP_057871345.1">
    <property type="nucleotide sequence ID" value="NZ_AZGB01000015.1"/>
</dbReference>
<comment type="similarity">
    <text evidence="2">Belongs to the isochorismate synthase family.</text>
</comment>
<name>A0A0R1VRC5_9LACO</name>
<dbReference type="GO" id="GO:0008909">
    <property type="term" value="F:isochorismate synthase activity"/>
    <property type="evidence" value="ECO:0007669"/>
    <property type="project" value="UniProtKB-EC"/>
</dbReference>
<dbReference type="SUPFAM" id="SSF56322">
    <property type="entry name" value="ADC synthase"/>
    <property type="match status" value="1"/>
</dbReference>
<dbReference type="PANTHER" id="PTHR42839:SF2">
    <property type="entry name" value="ISOCHORISMATE SYNTHASE ENTC"/>
    <property type="match status" value="1"/>
</dbReference>
<protein>
    <recommendedName>
        <fullName evidence="3">isochorismate synthase</fullName>
        <ecNumber evidence="3">5.4.4.2</ecNumber>
    </recommendedName>
    <alternativeName>
        <fullName evidence="5">Isochorismate mutase</fullName>
    </alternativeName>
</protein>
<dbReference type="PATRIC" id="fig|1423750.3.peg.590"/>
<organism evidence="7 8">
    <name type="scientific">Liquorilactobacillus ghanensis DSM 18630</name>
    <dbReference type="NCBI Taxonomy" id="1423750"/>
    <lineage>
        <taxon>Bacteria</taxon>
        <taxon>Bacillati</taxon>
        <taxon>Bacillota</taxon>
        <taxon>Bacilli</taxon>
        <taxon>Lactobacillales</taxon>
        <taxon>Lactobacillaceae</taxon>
        <taxon>Liquorilactobacillus</taxon>
    </lineage>
</organism>
<evidence type="ECO:0000313" key="8">
    <source>
        <dbReference type="Proteomes" id="UP000051451"/>
    </source>
</evidence>
<feature type="domain" description="Chorismate-utilising enzyme C-terminal" evidence="6">
    <location>
        <begin position="170"/>
        <end position="419"/>
    </location>
</feature>
<dbReference type="STRING" id="1423750.FC89_GL000572"/>
<evidence type="ECO:0000313" key="7">
    <source>
        <dbReference type="EMBL" id="KRM06427.1"/>
    </source>
</evidence>
<keyword evidence="8" id="KW-1185">Reference proteome</keyword>
<comment type="caution">
    <text evidence="7">The sequence shown here is derived from an EMBL/GenBank/DDBJ whole genome shotgun (WGS) entry which is preliminary data.</text>
</comment>
<evidence type="ECO:0000256" key="2">
    <source>
        <dbReference type="ARBA" id="ARBA00005297"/>
    </source>
</evidence>
<dbReference type="NCBIfam" id="TIGR00543">
    <property type="entry name" value="isochor_syn"/>
    <property type="match status" value="1"/>
</dbReference>